<dbReference type="RefSeq" id="WP_208610556.1">
    <property type="nucleotide sequence ID" value="NZ_FUWR01000006.1"/>
</dbReference>
<proteinExistence type="predicted"/>
<organism evidence="1 2">
    <name type="scientific">Trichlorobacter thiogenes</name>
    <dbReference type="NCBI Taxonomy" id="115783"/>
    <lineage>
        <taxon>Bacteria</taxon>
        <taxon>Pseudomonadati</taxon>
        <taxon>Thermodesulfobacteriota</taxon>
        <taxon>Desulfuromonadia</taxon>
        <taxon>Geobacterales</taxon>
        <taxon>Geobacteraceae</taxon>
        <taxon>Trichlorobacter</taxon>
    </lineage>
</organism>
<accession>A0A1T4N4I5</accession>
<protein>
    <submittedName>
        <fullName evidence="1">Uncharacterized protein</fullName>
    </submittedName>
</protein>
<dbReference type="EMBL" id="FUWR01000006">
    <property type="protein sequence ID" value="SJZ73977.1"/>
    <property type="molecule type" value="Genomic_DNA"/>
</dbReference>
<reference evidence="2" key="1">
    <citation type="submission" date="2017-02" db="EMBL/GenBank/DDBJ databases">
        <authorList>
            <person name="Varghese N."/>
            <person name="Submissions S."/>
        </authorList>
    </citation>
    <scope>NUCLEOTIDE SEQUENCE [LARGE SCALE GENOMIC DNA]</scope>
    <source>
        <strain evidence="2">ATCC BAA-34</strain>
    </source>
</reference>
<gene>
    <name evidence="1" type="ORF">SAMN02745119_01510</name>
</gene>
<evidence type="ECO:0000313" key="2">
    <source>
        <dbReference type="Proteomes" id="UP000190102"/>
    </source>
</evidence>
<dbReference type="Proteomes" id="UP000190102">
    <property type="component" value="Unassembled WGS sequence"/>
</dbReference>
<sequence>MNLPCRDYRWPPYRVIWRLAQIKRVGSVRLARARVRQDRFRWFESHGVIVAIMEAGPSAPRTLATYATQNPDEVVDGYIQPFLRLYPGGVDIMSCDEYYGWPWGEALWSAFHDDDLSHIGIERRTEPLLEDWASRPVPGWEPVDRGKSGLSIISHTNAPDGEELIVAVEPDRIAIYTGDIFSSPTLTQKRLAMAVPHYAPDTAALSRYLPHRLLHEAKYIMRWYRKLIYDLVLAEARTAMV</sequence>
<dbReference type="AlphaFoldDB" id="A0A1T4N4I5"/>
<keyword evidence="2" id="KW-1185">Reference proteome</keyword>
<dbReference type="STRING" id="115783.SAMN02745119_01510"/>
<name>A0A1T4N4I5_9BACT</name>
<evidence type="ECO:0000313" key="1">
    <source>
        <dbReference type="EMBL" id="SJZ73977.1"/>
    </source>
</evidence>